<dbReference type="Gene3D" id="3.60.21.10">
    <property type="match status" value="1"/>
</dbReference>
<evidence type="ECO:0008006" key="4">
    <source>
        <dbReference type="Google" id="ProtNLM"/>
    </source>
</evidence>
<dbReference type="Proteomes" id="UP000266841">
    <property type="component" value="Unassembled WGS sequence"/>
</dbReference>
<evidence type="ECO:0000313" key="3">
    <source>
        <dbReference type="Proteomes" id="UP000266841"/>
    </source>
</evidence>
<keyword evidence="3" id="KW-1185">Reference proteome</keyword>
<organism evidence="2 3">
    <name type="scientific">Thalassiosira oceanica</name>
    <name type="common">Marine diatom</name>
    <dbReference type="NCBI Taxonomy" id="159749"/>
    <lineage>
        <taxon>Eukaryota</taxon>
        <taxon>Sar</taxon>
        <taxon>Stramenopiles</taxon>
        <taxon>Ochrophyta</taxon>
        <taxon>Bacillariophyta</taxon>
        <taxon>Coscinodiscophyceae</taxon>
        <taxon>Thalassiosirophycidae</taxon>
        <taxon>Thalassiosirales</taxon>
        <taxon>Thalassiosiraceae</taxon>
        <taxon>Thalassiosira</taxon>
    </lineage>
</organism>
<dbReference type="OrthoDB" id="426586at2759"/>
<sequence length="592" mass="66707">LCDAFTGESARHPAHISGLITPHAKEMSDETCDEDWDSFRLGHIADVEGNWEYFEEYVSRSNVLDWEEVDAPASSSYEGVMFKQLTLRPNSHFVYGGDVVDRGIGDIRLARSLVRLKRNHPDRVSLLVGNRDLNKLRLSSELSETDMNRPVDEIGGPFWDPKAPTLTQYLEGVMSESGTSSLEKVNTKVERLKYMLKHTLGCPETFEYRRVEIKLLKCIYGQYPPDPITNELTPFLIDDGKVDVSVDVSDDEVVASFEYEINSEHGSLREYLNEAQIAAIVGNTIFVHGAIDALTMRWVPPTDTKFQIPETEPPDFSSPSPRSGDGAMYEDVSQWVNELNFYMKKGMSDFQQRPYWNEERTSRGGEALLAIQNRPSMWGRSVVCNSYADGGNVHSDGAIENRRDALKRARVMKDPLAFEGLASDVFDKRPSDWLLGQGIQRLIVGHKPTGDCPAVLNSVYTGVEIVSVDLSYAHRHDLENESSLRFGKSRGEAITNVEIAGRDSLNNALEVYGVLACGREYHNRYTTLSSIDCTARPTEKIEDNYLGRRMSSGWWVKARLQSGEYHVSKGSGRKVEYKSIPPDEVREDFKCK</sequence>
<dbReference type="PANTHER" id="PTHR42254:SF1">
    <property type="entry name" value="CALCINEURIN-LIKE PHOSPHOESTERASE DOMAIN-CONTAINING PROTEIN"/>
    <property type="match status" value="1"/>
</dbReference>
<evidence type="ECO:0000313" key="2">
    <source>
        <dbReference type="EMBL" id="EJK65625.1"/>
    </source>
</evidence>
<dbReference type="OMA" id="NRIAHES"/>
<dbReference type="AlphaFoldDB" id="K0SJY7"/>
<dbReference type="PANTHER" id="PTHR42254">
    <property type="entry name" value="METALLOPHOS DOMAIN-CONTAINING PROTEIN"/>
    <property type="match status" value="1"/>
</dbReference>
<feature type="region of interest" description="Disordered" evidence="1">
    <location>
        <begin position="305"/>
        <end position="327"/>
    </location>
</feature>
<evidence type="ECO:0000256" key="1">
    <source>
        <dbReference type="SAM" id="MobiDB-lite"/>
    </source>
</evidence>
<dbReference type="SUPFAM" id="SSF56300">
    <property type="entry name" value="Metallo-dependent phosphatases"/>
    <property type="match status" value="1"/>
</dbReference>
<dbReference type="InterPro" id="IPR029052">
    <property type="entry name" value="Metallo-depent_PP-like"/>
</dbReference>
<name>K0SJY7_THAOC</name>
<gene>
    <name evidence="2" type="ORF">THAOC_13496</name>
</gene>
<proteinExistence type="predicted"/>
<protein>
    <recommendedName>
        <fullName evidence="4">Calcineurin-like phosphoesterase domain-containing protein</fullName>
    </recommendedName>
</protein>
<feature type="non-terminal residue" evidence="2">
    <location>
        <position position="1"/>
    </location>
</feature>
<dbReference type="eggNOG" id="ENOG502RPJG">
    <property type="taxonomic scope" value="Eukaryota"/>
</dbReference>
<dbReference type="EMBL" id="AGNL01015632">
    <property type="protein sequence ID" value="EJK65625.1"/>
    <property type="molecule type" value="Genomic_DNA"/>
</dbReference>
<reference evidence="2 3" key="1">
    <citation type="journal article" date="2012" name="Genome Biol.">
        <title>Genome and low-iron response of an oceanic diatom adapted to chronic iron limitation.</title>
        <authorList>
            <person name="Lommer M."/>
            <person name="Specht M."/>
            <person name="Roy A.S."/>
            <person name="Kraemer L."/>
            <person name="Andreson R."/>
            <person name="Gutowska M.A."/>
            <person name="Wolf J."/>
            <person name="Bergner S.V."/>
            <person name="Schilhabel M.B."/>
            <person name="Klostermeier U.C."/>
            <person name="Beiko R.G."/>
            <person name="Rosenstiel P."/>
            <person name="Hippler M."/>
            <person name="Laroche J."/>
        </authorList>
    </citation>
    <scope>NUCLEOTIDE SEQUENCE [LARGE SCALE GENOMIC DNA]</scope>
    <source>
        <strain evidence="2 3">CCMP1005</strain>
    </source>
</reference>
<comment type="caution">
    <text evidence="2">The sequence shown here is derived from an EMBL/GenBank/DDBJ whole genome shotgun (WGS) entry which is preliminary data.</text>
</comment>
<accession>K0SJY7</accession>